<name>A0ACB8GB47_9SAUR</name>
<comment type="caution">
    <text evidence="1">The sequence shown here is derived from an EMBL/GenBank/DDBJ whole genome shotgun (WGS) entry which is preliminary data.</text>
</comment>
<evidence type="ECO:0000313" key="2">
    <source>
        <dbReference type="Proteomes" id="UP000827872"/>
    </source>
</evidence>
<organism evidence="1 2">
    <name type="scientific">Sphaerodactylus townsendi</name>
    <dbReference type="NCBI Taxonomy" id="933632"/>
    <lineage>
        <taxon>Eukaryota</taxon>
        <taxon>Metazoa</taxon>
        <taxon>Chordata</taxon>
        <taxon>Craniata</taxon>
        <taxon>Vertebrata</taxon>
        <taxon>Euteleostomi</taxon>
        <taxon>Lepidosauria</taxon>
        <taxon>Squamata</taxon>
        <taxon>Bifurcata</taxon>
        <taxon>Gekkota</taxon>
        <taxon>Sphaerodactylidae</taxon>
        <taxon>Sphaerodactylus</taxon>
    </lineage>
</organism>
<protein>
    <submittedName>
        <fullName evidence="1">Uncharacterized protein</fullName>
    </submittedName>
</protein>
<reference evidence="1" key="1">
    <citation type="submission" date="2021-08" db="EMBL/GenBank/DDBJ databases">
        <title>The first chromosome-level gecko genome reveals the dynamic sex chromosomes of Neotropical dwarf geckos (Sphaerodactylidae: Sphaerodactylus).</title>
        <authorList>
            <person name="Pinto B.J."/>
            <person name="Keating S.E."/>
            <person name="Gamble T."/>
        </authorList>
    </citation>
    <scope>NUCLEOTIDE SEQUENCE</scope>
    <source>
        <strain evidence="1">TG3544</strain>
    </source>
</reference>
<evidence type="ECO:0000313" key="1">
    <source>
        <dbReference type="EMBL" id="KAH8016792.1"/>
    </source>
</evidence>
<gene>
    <name evidence="1" type="ORF">K3G42_023002</name>
</gene>
<keyword evidence="2" id="KW-1185">Reference proteome</keyword>
<dbReference type="EMBL" id="CM037614">
    <property type="protein sequence ID" value="KAH8016792.1"/>
    <property type="molecule type" value="Genomic_DNA"/>
</dbReference>
<accession>A0ACB8GB47</accession>
<proteinExistence type="predicted"/>
<sequence>MHWRNQSSRSGRAKPSASIITPGITVIEPEAAETTTAPSGPDCGGGALRGAPVTLDEAARPSFLDESASRVPVSAQPVDDEGDRDQEVVSQPSIYLQPVSQCMASFVEIQQQRGCSPGNQLILNGKPLVGCSTIVT</sequence>
<dbReference type="Proteomes" id="UP000827872">
    <property type="component" value="Linkage Group LG01"/>
</dbReference>